<evidence type="ECO:0000256" key="5">
    <source>
        <dbReference type="ARBA" id="ARBA00022801"/>
    </source>
</evidence>
<evidence type="ECO:0000256" key="3">
    <source>
        <dbReference type="ARBA" id="ARBA00022741"/>
    </source>
</evidence>
<organism evidence="12">
    <name type="scientific">freshwater metagenome</name>
    <dbReference type="NCBI Taxonomy" id="449393"/>
    <lineage>
        <taxon>unclassified sequences</taxon>
        <taxon>metagenomes</taxon>
        <taxon>ecological metagenomes</taxon>
    </lineage>
</organism>
<dbReference type="Pfam" id="PF03461">
    <property type="entry name" value="TRCF"/>
    <property type="match status" value="1"/>
</dbReference>
<dbReference type="Gene3D" id="3.90.1150.50">
    <property type="entry name" value="Transcription-repair-coupling factor, D7 domain"/>
    <property type="match status" value="1"/>
</dbReference>
<dbReference type="InterPro" id="IPR014001">
    <property type="entry name" value="Helicase_ATP-bd"/>
</dbReference>
<dbReference type="InterPro" id="IPR027417">
    <property type="entry name" value="P-loop_NTPase"/>
</dbReference>
<dbReference type="SMART" id="SM00982">
    <property type="entry name" value="TRCF"/>
    <property type="match status" value="1"/>
</dbReference>
<dbReference type="InterPro" id="IPR011545">
    <property type="entry name" value="DEAD/DEAH_box_helicase_dom"/>
</dbReference>
<dbReference type="AlphaFoldDB" id="A0A6J6FKI6"/>
<dbReference type="GO" id="GO:0005524">
    <property type="term" value="F:ATP binding"/>
    <property type="evidence" value="ECO:0007669"/>
    <property type="project" value="UniProtKB-KW"/>
</dbReference>
<dbReference type="SMART" id="SM01058">
    <property type="entry name" value="CarD_TRCF"/>
    <property type="match status" value="1"/>
</dbReference>
<dbReference type="Pfam" id="PF02559">
    <property type="entry name" value="CarD_TRCF_RID"/>
    <property type="match status" value="1"/>
</dbReference>
<evidence type="ECO:0000256" key="7">
    <source>
        <dbReference type="ARBA" id="ARBA00022840"/>
    </source>
</evidence>
<evidence type="ECO:0000256" key="1">
    <source>
        <dbReference type="ARBA" id="ARBA00004496"/>
    </source>
</evidence>
<dbReference type="Pfam" id="PF17757">
    <property type="entry name" value="UvrB_inter"/>
    <property type="match status" value="1"/>
</dbReference>
<dbReference type="InterPro" id="IPR003711">
    <property type="entry name" value="CarD-like/TRCF_RID"/>
</dbReference>
<dbReference type="InterPro" id="IPR041471">
    <property type="entry name" value="UvrB_inter"/>
</dbReference>
<dbReference type="PROSITE" id="PS51192">
    <property type="entry name" value="HELICASE_ATP_BIND_1"/>
    <property type="match status" value="1"/>
</dbReference>
<dbReference type="InterPro" id="IPR004576">
    <property type="entry name" value="Mfd"/>
</dbReference>
<dbReference type="InterPro" id="IPR037235">
    <property type="entry name" value="TRCF-like_C_D7"/>
</dbReference>
<dbReference type="PANTHER" id="PTHR47964">
    <property type="entry name" value="ATP-DEPENDENT DNA HELICASE HOMOLOG RECG, CHLOROPLASTIC"/>
    <property type="match status" value="1"/>
</dbReference>
<reference evidence="12" key="1">
    <citation type="submission" date="2020-05" db="EMBL/GenBank/DDBJ databases">
        <authorList>
            <person name="Chiriac C."/>
            <person name="Salcher M."/>
            <person name="Ghai R."/>
            <person name="Kavagutti S V."/>
        </authorList>
    </citation>
    <scope>NUCLEOTIDE SEQUENCE</scope>
</reference>
<dbReference type="SUPFAM" id="SSF141259">
    <property type="entry name" value="CarD-like"/>
    <property type="match status" value="1"/>
</dbReference>
<feature type="domain" description="Helicase ATP-binding" evidence="10">
    <location>
        <begin position="617"/>
        <end position="778"/>
    </location>
</feature>
<dbReference type="GO" id="GO:0003684">
    <property type="term" value="F:damaged DNA binding"/>
    <property type="evidence" value="ECO:0007669"/>
    <property type="project" value="InterPro"/>
</dbReference>
<name>A0A6J6FKI6_9ZZZZ</name>
<evidence type="ECO:0000259" key="10">
    <source>
        <dbReference type="PROSITE" id="PS51192"/>
    </source>
</evidence>
<dbReference type="Gene3D" id="2.40.10.170">
    <property type="match status" value="1"/>
</dbReference>
<keyword evidence="7" id="KW-0067">ATP-binding</keyword>
<sequence>MSSHTSPLSGLATRVALEPGIEAIAGKRDGVIAVPEVARTSVLAALIAQTRRRPVVIATPTGTLAQSITDDLISFLGADNVEFFPSWETLPFERVSPAVHTMGSRMRTMWRLRQGADAPSVVVASTRALLQKLAPGSTTLEPIRVSVGTTIDIDALCEQLVHCGYRRETVVEHRGEFARRGAIVDIFPSTDDEPLRIDLWGDEVDRLTHFTVADQRSTDDLATSLIFPARELMYVPGIRERAESLLASEPWGREQWERLSEGQIFDGMESWMPWLTEHDELLTDHLGDDALIIMVEPRRMGERARDLLAEEDDLARALATSWARDENVTFPRLHVEADRLFNDGNRTATISVVPTAEVVDGPSVPASGWGPIVHEPTSFVRRVNEMLADKWSVVVAAETEESVPRLVDLMRSHGLDFKTSNDPESLASPGGWVAYAPQAHGVSLPNTRVAIISEADLSGRRRTRKGRTTRGRSSGTVFEDLQPGGYVVHAHHGVGKYEGMVKRTIAGVERDYLLIAYKGGDKLYVPTEQIGIIRQYVGGEAPSLHRMGGSDFARAKSRVRSAVREVAQELVLLYQRRVSAVGHAFSPDTPWQTEMEQAFPFVETPDQLEAIISIKEDMEREVPMDRLLCGDVGFGKTEVAVRATFKAIQDGMQVAVLVPTTLLATQHGNTFADRFAGYPIRVEVLSRFLTNAEAKKVIAGLASGAIDCVIGTHRLLQDSVEFKNLGLLVVDEEQRFGVQHKEAMKRLKTNVDVLSMSATPIPRTLEMSLVGIRDLSLLQTPPAERQPILTYVGEQSEQVAIEAIRRELLREGQVFWVHNRVQSIEERAAEIREWVPEARVAVAHGQMDETQLEQIVLDFWEGNYDVLVCTTIIESGIDMPTVNTLVVERADLLGLGQMHQLRGRVGRSGHRAYAYLFHPRDKVLSHDAYERLRTIGEATDLGSGFKIAMRDLEIRGAGNLLGESQSGHIAAVGYDLYCQLVTEAVSEMKGERVEELPEIKVDINVDAHLPDTYVPSEDLRLEAYRRLATIRTAAELADIEAEWRDRFGPIPQQAQALLTVASLRVECLRLGITEIVTNGNDVRISPIQLKASQTMTLRRLASRAVYKEPPGVITLPVARGANPAEAVITLLHGLFDPDDH</sequence>
<dbReference type="InterPro" id="IPR036101">
    <property type="entry name" value="CarD-like/TRCF_RID_sf"/>
</dbReference>
<dbReference type="SMART" id="SM00487">
    <property type="entry name" value="DEXDc"/>
    <property type="match status" value="1"/>
</dbReference>
<keyword evidence="8" id="KW-0238">DNA-binding</keyword>
<dbReference type="SMART" id="SM00490">
    <property type="entry name" value="HELICc"/>
    <property type="match status" value="1"/>
</dbReference>
<dbReference type="InterPro" id="IPR005118">
    <property type="entry name" value="TRCF_C"/>
</dbReference>
<keyword evidence="5" id="KW-0378">Hydrolase</keyword>
<keyword evidence="2" id="KW-0963">Cytoplasm</keyword>
<dbReference type="Pfam" id="PF00270">
    <property type="entry name" value="DEAD"/>
    <property type="match status" value="1"/>
</dbReference>
<protein>
    <submittedName>
        <fullName evidence="12">Unannotated protein</fullName>
    </submittedName>
</protein>
<proteinExistence type="inferred from homology"/>
<evidence type="ECO:0000259" key="11">
    <source>
        <dbReference type="PROSITE" id="PS51194"/>
    </source>
</evidence>
<evidence type="ECO:0000256" key="4">
    <source>
        <dbReference type="ARBA" id="ARBA00022763"/>
    </source>
</evidence>
<evidence type="ECO:0000256" key="9">
    <source>
        <dbReference type="ARBA" id="ARBA00023204"/>
    </source>
</evidence>
<keyword evidence="9" id="KW-0234">DNA repair</keyword>
<dbReference type="PROSITE" id="PS51194">
    <property type="entry name" value="HELICASE_CTER"/>
    <property type="match status" value="1"/>
</dbReference>
<dbReference type="NCBIfam" id="TIGR00580">
    <property type="entry name" value="mfd"/>
    <property type="match status" value="1"/>
</dbReference>
<evidence type="ECO:0000256" key="8">
    <source>
        <dbReference type="ARBA" id="ARBA00023125"/>
    </source>
</evidence>
<keyword evidence="3" id="KW-0547">Nucleotide-binding</keyword>
<feature type="domain" description="Helicase C-terminal" evidence="11">
    <location>
        <begin position="800"/>
        <end position="953"/>
    </location>
</feature>
<dbReference type="Pfam" id="PF00271">
    <property type="entry name" value="Helicase_C"/>
    <property type="match status" value="1"/>
</dbReference>
<dbReference type="GO" id="GO:0005737">
    <property type="term" value="C:cytoplasm"/>
    <property type="evidence" value="ECO:0007669"/>
    <property type="project" value="UniProtKB-SubCell"/>
</dbReference>
<dbReference type="InterPro" id="IPR001650">
    <property type="entry name" value="Helicase_C-like"/>
</dbReference>
<evidence type="ECO:0000256" key="6">
    <source>
        <dbReference type="ARBA" id="ARBA00022806"/>
    </source>
</evidence>
<dbReference type="GO" id="GO:0006281">
    <property type="term" value="P:DNA repair"/>
    <property type="evidence" value="ECO:0007669"/>
    <property type="project" value="UniProtKB-KW"/>
</dbReference>
<dbReference type="HAMAP" id="MF_00969">
    <property type="entry name" value="TRCF"/>
    <property type="match status" value="1"/>
</dbReference>
<dbReference type="Gene3D" id="3.40.50.300">
    <property type="entry name" value="P-loop containing nucleotide triphosphate hydrolases"/>
    <property type="match status" value="2"/>
</dbReference>
<comment type="subcellular location">
    <subcellularLocation>
        <location evidence="1">Cytoplasm</location>
    </subcellularLocation>
</comment>
<dbReference type="FunFam" id="3.40.50.300:FF:000546">
    <property type="entry name" value="Transcription-repair-coupling factor"/>
    <property type="match status" value="1"/>
</dbReference>
<dbReference type="Gene3D" id="3.40.50.11180">
    <property type="match status" value="1"/>
</dbReference>
<gene>
    <name evidence="12" type="ORF">UFOPK1808_00042</name>
</gene>
<dbReference type="GO" id="GO:0003678">
    <property type="term" value="F:DNA helicase activity"/>
    <property type="evidence" value="ECO:0007669"/>
    <property type="project" value="TreeGrafter"/>
</dbReference>
<dbReference type="SUPFAM" id="SSF52540">
    <property type="entry name" value="P-loop containing nucleoside triphosphate hydrolases"/>
    <property type="match status" value="4"/>
</dbReference>
<dbReference type="EMBL" id="CAEZUL010000002">
    <property type="protein sequence ID" value="CAB4589037.1"/>
    <property type="molecule type" value="Genomic_DNA"/>
</dbReference>
<dbReference type="CDD" id="cd17991">
    <property type="entry name" value="DEXHc_TRCF"/>
    <property type="match status" value="1"/>
</dbReference>
<dbReference type="GO" id="GO:0016787">
    <property type="term" value="F:hydrolase activity"/>
    <property type="evidence" value="ECO:0007669"/>
    <property type="project" value="UniProtKB-KW"/>
</dbReference>
<dbReference type="InterPro" id="IPR047112">
    <property type="entry name" value="RecG/Mfd"/>
</dbReference>
<dbReference type="Gene3D" id="3.30.2060.10">
    <property type="entry name" value="Penicillin-binding protein 1b domain"/>
    <property type="match status" value="1"/>
</dbReference>
<keyword evidence="6" id="KW-0347">Helicase</keyword>
<keyword evidence="4" id="KW-0227">DNA damage</keyword>
<dbReference type="PANTHER" id="PTHR47964:SF1">
    <property type="entry name" value="ATP-DEPENDENT DNA HELICASE HOMOLOG RECG, CHLOROPLASTIC"/>
    <property type="match status" value="1"/>
</dbReference>
<evidence type="ECO:0000256" key="2">
    <source>
        <dbReference type="ARBA" id="ARBA00022490"/>
    </source>
</evidence>
<evidence type="ECO:0000313" key="12">
    <source>
        <dbReference type="EMBL" id="CAB4589037.1"/>
    </source>
</evidence>
<dbReference type="SUPFAM" id="SSF143517">
    <property type="entry name" value="TRCF domain-like"/>
    <property type="match status" value="1"/>
</dbReference>
<accession>A0A6J6FKI6</accession>